<dbReference type="SUPFAM" id="SSF50998">
    <property type="entry name" value="Quinoprotein alcohol dehydrogenase-like"/>
    <property type="match status" value="1"/>
</dbReference>
<keyword evidence="2" id="KW-0732">Signal</keyword>
<feature type="chain" id="PRO_5001758929" evidence="2">
    <location>
        <begin position="29"/>
        <end position="1601"/>
    </location>
</feature>
<dbReference type="SUPFAM" id="SSF53300">
    <property type="entry name" value="vWA-like"/>
    <property type="match status" value="1"/>
</dbReference>
<evidence type="ECO:0000256" key="2">
    <source>
        <dbReference type="SAM" id="SignalP"/>
    </source>
</evidence>
<dbReference type="InterPro" id="IPR011047">
    <property type="entry name" value="Quinoprotein_ADH-like_sf"/>
</dbReference>
<keyword evidence="4" id="KW-1185">Reference proteome</keyword>
<dbReference type="InterPro" id="IPR015943">
    <property type="entry name" value="WD40/YVTN_repeat-like_dom_sf"/>
</dbReference>
<name>A0A081KFC3_9GAMM</name>
<organism evidence="3 4">
    <name type="scientific">Endozoicomonas elysicola</name>
    <dbReference type="NCBI Taxonomy" id="305900"/>
    <lineage>
        <taxon>Bacteria</taxon>
        <taxon>Pseudomonadati</taxon>
        <taxon>Pseudomonadota</taxon>
        <taxon>Gammaproteobacteria</taxon>
        <taxon>Oceanospirillales</taxon>
        <taxon>Endozoicomonadaceae</taxon>
        <taxon>Endozoicomonas</taxon>
    </lineage>
</organism>
<dbReference type="NCBIfam" id="NF033679">
    <property type="entry name" value="DNRLRE_dom"/>
    <property type="match status" value="1"/>
</dbReference>
<accession>A0A081KFC3</accession>
<evidence type="ECO:0000313" key="4">
    <source>
        <dbReference type="Proteomes" id="UP000027997"/>
    </source>
</evidence>
<protein>
    <submittedName>
        <fullName evidence="3">Uncharacterized protein</fullName>
    </submittedName>
</protein>
<feature type="compositionally biased region" description="Basic and acidic residues" evidence="1">
    <location>
        <begin position="591"/>
        <end position="605"/>
    </location>
</feature>
<dbReference type="Gene3D" id="3.40.50.410">
    <property type="entry name" value="von Willebrand factor, type A domain"/>
    <property type="match status" value="2"/>
</dbReference>
<gene>
    <name evidence="3" type="ORF">GV64_20890</name>
</gene>
<dbReference type="EMBL" id="JOJP01000001">
    <property type="protein sequence ID" value="KEI72849.1"/>
    <property type="molecule type" value="Genomic_DNA"/>
</dbReference>
<dbReference type="eggNOG" id="COG3419">
    <property type="taxonomic scope" value="Bacteria"/>
</dbReference>
<evidence type="ECO:0000256" key="1">
    <source>
        <dbReference type="SAM" id="MobiDB-lite"/>
    </source>
</evidence>
<dbReference type="STRING" id="305900.GV64_20890"/>
<dbReference type="RefSeq" id="WP_020581535.1">
    <property type="nucleotide sequence ID" value="NZ_JOJP01000001.1"/>
</dbReference>
<comment type="caution">
    <text evidence="3">The sequence shown here is derived from an EMBL/GenBank/DDBJ whole genome shotgun (WGS) entry which is preliminary data.</text>
</comment>
<feature type="region of interest" description="Disordered" evidence="1">
    <location>
        <begin position="586"/>
        <end position="608"/>
    </location>
</feature>
<proteinExistence type="predicted"/>
<dbReference type="Proteomes" id="UP000027997">
    <property type="component" value="Unassembled WGS sequence"/>
</dbReference>
<dbReference type="InterPro" id="IPR036465">
    <property type="entry name" value="vWFA_dom_sf"/>
</dbReference>
<sequence>MKGYSLLKKGLVTLASVFYLSSATLTWADDTDIYLHNPNLDSSVKPNVLFVLDNSGSMEWTVDKEQPPKDGEKSRMEIMQDAFRDIMESSSGLNVGLMKLWAREGESSQLTYPVTDIDKPMGSSIIVDGSPEIAESADDGHETSNGQVVLSSDFLPLGGFNISSLRAKAFSTSVSSSISQTKDNAEGINFFGGFNFKGDELEFSSSSGHSINALYFRDLNIPENAVIDSAFVTFTASRKSESSDAYFKILAELDKRPDNLDVNSYYFRKKSNVKIDWRSDERWYQGNTYQTADISALIQSILDSQEVNFQPGEELDNLALFFEFQKGGKRYAEKYSRGESYRAAKLEFSYTVPNNKDNYLTGLRFQTLGIPQGATVSSATIDFTASDSNDEDISLQVWAGQPGSTHNDAFSETGFDLSKRAKIGPIIWTPEPWVKGTSENPNRYSLDVTSLIQQVVNDTSWCGNNPSTFYLKLNSGEGLRRAFSFDGSSALRPKLNVEYSGGENGCRNELINTRIQASSHDAYEDFNNSNKVYDLRDYLIAKGSNRSLVGLQYQRFPIKKDALILDAWLELTAYDHDNGSATIRIQAEDTDNSKPIKPSKRDLSNRTKTTSKVDWTDNKWVKNVTYRSPDISSIIQEVVNRQSWQAGNNLTLLVSATSGLREIISFNKNPSLSPRLIIKVASGGIDSDSGYKVKDHLITLVDKMYPSGGTPLTPTFYEAAKYFRDGKNSHPSPINNVCQSNYTVLLTDGEANSSESDDWNRINSLTGGYKHPDGHTTHCKNDSGREGEKCARTLSTWLNTTDLSKESDMPGTQNVFTHTIAFGLKNNQTVQKFLKDLAHNGGGEFYTADNAAELAKAFNNIITGIIEDESSFVSPGVTANQFNNSRHLSQVYYSVFKPSKTDRWQGNLKRYQLIEDPSGAGGALDVYDSRPALAVDNKTGFFKEEAFSFWSNKVDGRKVNEGGAGDNIPDASIRKLFTYMGNNPKGQAVNLNSAAHRLHKDNKQIETQHLGISENARRNELLDWIRDPGTWYGDPLHSVPALATYSCSVQEKYCPEKNQKLGIFFGTNDGFLHSIDANTGAENFAFMPAELLPNLNKLEANATTNRTPGHGRPYGMDGSVTLWVNDVNKNGVIWGGYDTLNYDQNSDFLSSKSINKDEFVYAYIGMRRGGRSYYALDITTPDSPKLLWFISGGDSGFERLGQTWAKPVKTRIKIGSTIKDVLVFSGGYDDKSQDEARLYQTDTMGNAIYIVDAKTGQRIWSAGNDTDTSANLKLSKMNYSIPGGVRVIDLEGDGLADQLLFADVGGQVWRLFINNCTSTNTSECAVPNSTAISNLVWPTDSDGNGKWDRHEGIFAYIGPDLKNQDQMDGGKEQRTHSRRFFVEPDASLFRLNGATHLALAIGTGSRPDPLSRVNEDVKDRAYVLASTAYANPVVNKDNVGKKAVPAHKLLKHDSQDTQLFNITNEMQATAEDAFGNTLSSARKGWFLDLDYQEKVMTESVTFEEVIYFNTYLPSDEVSASCNPVAGKARAYSVDLLTGKPADSDLTNPEDRYKELANSGLPPTTSILFPEGSKDALVCVGAECDPLEIGDDKQTTYWRQVR</sequence>
<dbReference type="eggNOG" id="COG2304">
    <property type="taxonomic scope" value="Bacteria"/>
</dbReference>
<reference evidence="3 4" key="1">
    <citation type="submission" date="2014-06" db="EMBL/GenBank/DDBJ databases">
        <title>Whole Genome Sequences of Three Symbiotic Endozoicomonas Bacteria.</title>
        <authorList>
            <person name="Neave M.J."/>
            <person name="Apprill A."/>
            <person name="Voolstra C.R."/>
        </authorList>
    </citation>
    <scope>NUCLEOTIDE SEQUENCE [LARGE SCALE GENOMIC DNA]</scope>
    <source>
        <strain evidence="3 4">DSM 22380</strain>
    </source>
</reference>
<evidence type="ECO:0000313" key="3">
    <source>
        <dbReference type="EMBL" id="KEI72849.1"/>
    </source>
</evidence>
<dbReference type="Gene3D" id="2.130.10.10">
    <property type="entry name" value="YVTN repeat-like/Quinoprotein amine dehydrogenase"/>
    <property type="match status" value="1"/>
</dbReference>
<feature type="signal peptide" evidence="2">
    <location>
        <begin position="1"/>
        <end position="28"/>
    </location>
</feature>